<dbReference type="VEuPathDB" id="VectorBase:GAUT009306"/>
<proteinExistence type="predicted"/>
<protein>
    <submittedName>
        <fullName evidence="2">Uncharacterized protein</fullName>
    </submittedName>
</protein>
<sequence>MGGCNAASTLTNSNQKIKLILATNVEIMVSEIIVRQEIFDSSCSCQIFVLFTPHRLQSDISTATAVSQSHSHVLSMNDDENDPRGEVLNHTIGRDKYCSNKNPVY</sequence>
<dbReference type="Proteomes" id="UP000078200">
    <property type="component" value="Unassembled WGS sequence"/>
</dbReference>
<dbReference type="EnsemblMetazoa" id="GAUT009306-RA">
    <property type="protein sequence ID" value="GAUT009306-PA"/>
    <property type="gene ID" value="GAUT009306"/>
</dbReference>
<reference evidence="2" key="1">
    <citation type="submission" date="2020-05" db="UniProtKB">
        <authorList>
            <consortium name="EnsemblMetazoa"/>
        </authorList>
    </citation>
    <scope>IDENTIFICATION</scope>
    <source>
        <strain evidence="2">TTRI</strain>
    </source>
</reference>
<name>A0A1A9UME0_GLOAU</name>
<keyword evidence="3" id="KW-1185">Reference proteome</keyword>
<feature type="region of interest" description="Disordered" evidence="1">
    <location>
        <begin position="71"/>
        <end position="105"/>
    </location>
</feature>
<feature type="compositionally biased region" description="Basic and acidic residues" evidence="1">
    <location>
        <begin position="82"/>
        <end position="98"/>
    </location>
</feature>
<organism evidence="2 3">
    <name type="scientific">Glossina austeni</name>
    <name type="common">Savannah tsetse fly</name>
    <dbReference type="NCBI Taxonomy" id="7395"/>
    <lineage>
        <taxon>Eukaryota</taxon>
        <taxon>Metazoa</taxon>
        <taxon>Ecdysozoa</taxon>
        <taxon>Arthropoda</taxon>
        <taxon>Hexapoda</taxon>
        <taxon>Insecta</taxon>
        <taxon>Pterygota</taxon>
        <taxon>Neoptera</taxon>
        <taxon>Endopterygota</taxon>
        <taxon>Diptera</taxon>
        <taxon>Brachycera</taxon>
        <taxon>Muscomorpha</taxon>
        <taxon>Hippoboscoidea</taxon>
        <taxon>Glossinidae</taxon>
        <taxon>Glossina</taxon>
    </lineage>
</organism>
<dbReference type="AlphaFoldDB" id="A0A1A9UME0"/>
<evidence type="ECO:0000313" key="2">
    <source>
        <dbReference type="EnsemblMetazoa" id="GAUT009306-PA"/>
    </source>
</evidence>
<accession>A0A1A9UME0</accession>
<evidence type="ECO:0000313" key="3">
    <source>
        <dbReference type="Proteomes" id="UP000078200"/>
    </source>
</evidence>
<evidence type="ECO:0000256" key="1">
    <source>
        <dbReference type="SAM" id="MobiDB-lite"/>
    </source>
</evidence>